<dbReference type="AlphaFoldDB" id="A0A2H0R406"/>
<dbReference type="EMBL" id="PCXO01000010">
    <property type="protein sequence ID" value="PIR41252.1"/>
    <property type="molecule type" value="Genomic_DNA"/>
</dbReference>
<comment type="caution">
    <text evidence="5">The sequence shown here is derived from an EMBL/GenBank/DDBJ whole genome shotgun (WGS) entry which is preliminary data.</text>
</comment>
<keyword evidence="3" id="KW-0472">Membrane</keyword>
<feature type="domain" description="CBS" evidence="4">
    <location>
        <begin position="101"/>
        <end position="158"/>
    </location>
</feature>
<dbReference type="Proteomes" id="UP000230232">
    <property type="component" value="Unassembled WGS sequence"/>
</dbReference>
<dbReference type="SUPFAM" id="SSF54631">
    <property type="entry name" value="CBS-domain pair"/>
    <property type="match status" value="1"/>
</dbReference>
<evidence type="ECO:0000256" key="2">
    <source>
        <dbReference type="PROSITE-ProRule" id="PRU00703"/>
    </source>
</evidence>
<dbReference type="InterPro" id="IPR046342">
    <property type="entry name" value="CBS_dom_sf"/>
</dbReference>
<gene>
    <name evidence="5" type="ORF">COV31_02505</name>
</gene>
<sequence>MPRPTVADIMTKEVVTAFADEPVVEVARRIFEHNFDGLPVVDIDQRVVGILTQYDLISKGTAFHIPTFIKLMEQLPVLSQEKSQFKKEIEPILNLKVSDVMNHDPLMVRIDESIDAVAKAFSEHHRVNPIPIVGPDRKLKGIISRHDLIQFLVGPKPGGGRAQKSIDLQIEEFVGNFGDQFTLTTKARARHWLFFSILFAVVGFFVAFAFILRFVVYQ</sequence>
<dbReference type="InterPro" id="IPR000644">
    <property type="entry name" value="CBS_dom"/>
</dbReference>
<dbReference type="InterPro" id="IPR051257">
    <property type="entry name" value="Diverse_CBS-Domain"/>
</dbReference>
<proteinExistence type="predicted"/>
<dbReference type="PROSITE" id="PS51371">
    <property type="entry name" value="CBS"/>
    <property type="match status" value="2"/>
</dbReference>
<evidence type="ECO:0000256" key="1">
    <source>
        <dbReference type="ARBA" id="ARBA00023122"/>
    </source>
</evidence>
<accession>A0A2H0R406</accession>
<reference evidence="5 6" key="1">
    <citation type="submission" date="2017-09" db="EMBL/GenBank/DDBJ databases">
        <title>Depth-based differentiation of microbial function through sediment-hosted aquifers and enrichment of novel symbionts in the deep terrestrial subsurface.</title>
        <authorList>
            <person name="Probst A.J."/>
            <person name="Ladd B."/>
            <person name="Jarett J.K."/>
            <person name="Geller-Mcgrath D.E."/>
            <person name="Sieber C.M."/>
            <person name="Emerson J.B."/>
            <person name="Anantharaman K."/>
            <person name="Thomas B.C."/>
            <person name="Malmstrom R."/>
            <person name="Stieglmeier M."/>
            <person name="Klingl A."/>
            <person name="Woyke T."/>
            <person name="Ryan C.M."/>
            <person name="Banfield J.F."/>
        </authorList>
    </citation>
    <scope>NUCLEOTIDE SEQUENCE [LARGE SCALE GENOMIC DNA]</scope>
    <source>
        <strain evidence="5">CG10_big_fil_rev_8_21_14_0_10_46_23</strain>
    </source>
</reference>
<dbReference type="SMART" id="SM00116">
    <property type="entry name" value="CBS"/>
    <property type="match status" value="2"/>
</dbReference>
<feature type="domain" description="CBS" evidence="4">
    <location>
        <begin position="10"/>
        <end position="67"/>
    </location>
</feature>
<dbReference type="Pfam" id="PF00571">
    <property type="entry name" value="CBS"/>
    <property type="match status" value="2"/>
</dbReference>
<dbReference type="Gene3D" id="3.10.580.10">
    <property type="entry name" value="CBS-domain"/>
    <property type="match status" value="1"/>
</dbReference>
<dbReference type="PANTHER" id="PTHR43080">
    <property type="entry name" value="CBS DOMAIN-CONTAINING PROTEIN CBSX3, MITOCHONDRIAL"/>
    <property type="match status" value="1"/>
</dbReference>
<keyword evidence="3" id="KW-1133">Transmembrane helix</keyword>
<evidence type="ECO:0000313" key="5">
    <source>
        <dbReference type="EMBL" id="PIR41252.1"/>
    </source>
</evidence>
<feature type="transmembrane region" description="Helical" evidence="3">
    <location>
        <begin position="192"/>
        <end position="216"/>
    </location>
</feature>
<keyword evidence="1 2" id="KW-0129">CBS domain</keyword>
<evidence type="ECO:0000313" key="6">
    <source>
        <dbReference type="Proteomes" id="UP000230232"/>
    </source>
</evidence>
<evidence type="ECO:0000256" key="3">
    <source>
        <dbReference type="SAM" id="Phobius"/>
    </source>
</evidence>
<organism evidence="5 6">
    <name type="scientific">Candidatus Yanofskybacteria bacterium CG10_big_fil_rev_8_21_14_0_10_46_23</name>
    <dbReference type="NCBI Taxonomy" id="1975098"/>
    <lineage>
        <taxon>Bacteria</taxon>
        <taxon>Candidatus Yanofskyibacteriota</taxon>
    </lineage>
</organism>
<protein>
    <recommendedName>
        <fullName evidence="4">CBS domain-containing protein</fullName>
    </recommendedName>
</protein>
<name>A0A2H0R406_9BACT</name>
<evidence type="ECO:0000259" key="4">
    <source>
        <dbReference type="PROSITE" id="PS51371"/>
    </source>
</evidence>
<dbReference type="PANTHER" id="PTHR43080:SF26">
    <property type="entry name" value="REGULATORY PROTEIN"/>
    <property type="match status" value="1"/>
</dbReference>
<keyword evidence="3" id="KW-0812">Transmembrane</keyword>